<comment type="caution">
    <text evidence="13">The sequence shown here is derived from an EMBL/GenBank/DDBJ whole genome shotgun (WGS) entry which is preliminary data.</text>
</comment>
<keyword evidence="10" id="KW-0040">ANK repeat</keyword>
<evidence type="ECO:0000256" key="10">
    <source>
        <dbReference type="PROSITE-ProRule" id="PRU00023"/>
    </source>
</evidence>
<reference evidence="13" key="1">
    <citation type="journal article" date="2019" name="bioRxiv">
        <title>The Genome of the Zebra Mussel, Dreissena polymorpha: A Resource for Invasive Species Research.</title>
        <authorList>
            <person name="McCartney M.A."/>
            <person name="Auch B."/>
            <person name="Kono T."/>
            <person name="Mallez S."/>
            <person name="Zhang Y."/>
            <person name="Obille A."/>
            <person name="Becker A."/>
            <person name="Abrahante J.E."/>
            <person name="Garbe J."/>
            <person name="Badalamenti J.P."/>
            <person name="Herman A."/>
            <person name="Mangelson H."/>
            <person name="Liachko I."/>
            <person name="Sullivan S."/>
            <person name="Sone E.D."/>
            <person name="Koren S."/>
            <person name="Silverstein K.A.T."/>
            <person name="Beckman K.B."/>
            <person name="Gohl D.M."/>
        </authorList>
    </citation>
    <scope>NUCLEOTIDE SEQUENCE</scope>
    <source>
        <strain evidence="13">Duluth1</strain>
        <tissue evidence="13">Whole animal</tissue>
    </source>
</reference>
<keyword evidence="5" id="KW-0107">Calcium channel</keyword>
<dbReference type="PANTHER" id="PTHR10582">
    <property type="entry name" value="TRANSIENT RECEPTOR POTENTIAL ION CHANNEL PROTEIN"/>
    <property type="match status" value="1"/>
</dbReference>
<dbReference type="EMBL" id="JAIWYP010000007">
    <property type="protein sequence ID" value="KAH3803028.1"/>
    <property type="molecule type" value="Genomic_DNA"/>
</dbReference>
<feature type="repeat" description="ANK" evidence="10">
    <location>
        <begin position="138"/>
        <end position="170"/>
    </location>
</feature>
<dbReference type="SMART" id="SM00248">
    <property type="entry name" value="ANK"/>
    <property type="match status" value="4"/>
</dbReference>
<evidence type="ECO:0000256" key="1">
    <source>
        <dbReference type="ARBA" id="ARBA00004651"/>
    </source>
</evidence>
<dbReference type="SUPFAM" id="SSF48403">
    <property type="entry name" value="Ankyrin repeat"/>
    <property type="match status" value="1"/>
</dbReference>
<reference evidence="13" key="2">
    <citation type="submission" date="2020-11" db="EMBL/GenBank/DDBJ databases">
        <authorList>
            <person name="McCartney M.A."/>
            <person name="Auch B."/>
            <person name="Kono T."/>
            <person name="Mallez S."/>
            <person name="Becker A."/>
            <person name="Gohl D.M."/>
            <person name="Silverstein K.A.T."/>
            <person name="Koren S."/>
            <person name="Bechman K.B."/>
            <person name="Herman A."/>
            <person name="Abrahante J.E."/>
            <person name="Garbe J."/>
        </authorList>
    </citation>
    <scope>NUCLEOTIDE SEQUENCE</scope>
    <source>
        <strain evidence="13">Duluth1</strain>
        <tissue evidence="13">Whole animal</tissue>
    </source>
</reference>
<evidence type="ECO:0000256" key="12">
    <source>
        <dbReference type="SAM" id="Phobius"/>
    </source>
</evidence>
<feature type="region of interest" description="Disordered" evidence="11">
    <location>
        <begin position="696"/>
        <end position="768"/>
    </location>
</feature>
<protein>
    <submittedName>
        <fullName evidence="13">Uncharacterized protein</fullName>
    </submittedName>
</protein>
<sequence>MVFNKKKAYEKLVNAVSCGNFEKVKILLDDLKRAGKKHTLASYRAHEGESMLHIAAKFNQSSEITECLVKFCPELMTIARKESKNYFGQTALHVAIAVCNIEIVKVLLSQVYSESQSVRAALLQQCASGDMFANTVMMGELPLSVAALTFNEQMIDLLLRNGAELERQNTKGETVLHSLIRYAAIYPEHARKVHLTMEYLHEKIISIKSASMDNDQNSKSFVWFIPNHQNQNPLQLSASLSQPDIFEFILQLRNVYCFFNNHDGLFDEKSYDITDIDTIATEKWALEQTQKHERLKRYVAPTNAEGVSKEKFSQQTTISCDPFALFRRQKRKSVLETMFDIKSSSAFEFIQQDIVHHVIKTKWLTYRYFYYAWGLFHLLFMVALTIYGVYRAETYEDILPQDGNISTTTSVSMTTKSNPTHEQQGLLNVFMWIYLVVGILYFIQELFHLFFRVKSYELVQLVNILHNGIYRIILTIFSVCLILDVILTRSITNYENHTLMIGLITGWWFTMFFTRAYKKFSFFTVMIQKIIFGDMIRFSLLILFMLIAFTTALHMTFKGSTTSNTDLVSFQHTMLLMFKLMLGLGEIEELYEARRPWIAVTLFVIFVILTYVLMLNALVAMMSQTCTLVSENRHVQWRVQQLSIIMFFEGILPPFMKKQVGKNVEVNRYDQNTRTIDKQNRFFLDRSAMIQNRETQLSKRMSNKNRIEPKDDTDSYVGNPQQREIPQQMASLQNPRHQISQVQPQDGSTNQHAPPCSLDINIISDSHM</sequence>
<proteinExistence type="predicted"/>
<dbReference type="PROSITE" id="PS50297">
    <property type="entry name" value="ANK_REP_REGION"/>
    <property type="match status" value="2"/>
</dbReference>
<feature type="repeat" description="ANK" evidence="10">
    <location>
        <begin position="87"/>
        <end position="109"/>
    </location>
</feature>
<feature type="transmembrane region" description="Helical" evidence="12">
    <location>
        <begin position="472"/>
        <end position="491"/>
    </location>
</feature>
<evidence type="ECO:0000256" key="4">
    <source>
        <dbReference type="ARBA" id="ARBA00022568"/>
    </source>
</evidence>
<evidence type="ECO:0000313" key="13">
    <source>
        <dbReference type="EMBL" id="KAH3803028.1"/>
    </source>
</evidence>
<keyword evidence="9" id="KW-0407">Ion channel</keyword>
<evidence type="ECO:0000256" key="2">
    <source>
        <dbReference type="ARBA" id="ARBA00022448"/>
    </source>
</evidence>
<keyword evidence="7" id="KW-0106">Calcium</keyword>
<keyword evidence="8" id="KW-0406">Ion transport</keyword>
<organism evidence="13 14">
    <name type="scientific">Dreissena polymorpha</name>
    <name type="common">Zebra mussel</name>
    <name type="synonym">Mytilus polymorpha</name>
    <dbReference type="NCBI Taxonomy" id="45954"/>
    <lineage>
        <taxon>Eukaryota</taxon>
        <taxon>Metazoa</taxon>
        <taxon>Spiralia</taxon>
        <taxon>Lophotrochozoa</taxon>
        <taxon>Mollusca</taxon>
        <taxon>Bivalvia</taxon>
        <taxon>Autobranchia</taxon>
        <taxon>Heteroconchia</taxon>
        <taxon>Euheterodonta</taxon>
        <taxon>Imparidentia</taxon>
        <taxon>Neoheterodontei</taxon>
        <taxon>Myida</taxon>
        <taxon>Dreissenoidea</taxon>
        <taxon>Dreissenidae</taxon>
        <taxon>Dreissena</taxon>
    </lineage>
</organism>
<dbReference type="InterPro" id="IPR002110">
    <property type="entry name" value="Ankyrin_rpt"/>
</dbReference>
<keyword evidence="12" id="KW-0472">Membrane</keyword>
<feature type="transmembrane region" description="Helical" evidence="12">
    <location>
        <begin position="497"/>
        <end position="517"/>
    </location>
</feature>
<keyword evidence="14" id="KW-1185">Reference proteome</keyword>
<keyword evidence="12" id="KW-0812">Transmembrane</keyword>
<evidence type="ECO:0000256" key="7">
    <source>
        <dbReference type="ARBA" id="ARBA00022837"/>
    </source>
</evidence>
<feature type="compositionally biased region" description="Polar residues" evidence="11">
    <location>
        <begin position="716"/>
        <end position="752"/>
    </location>
</feature>
<dbReference type="OrthoDB" id="6281279at2759"/>
<dbReference type="GO" id="GO:0005262">
    <property type="term" value="F:calcium channel activity"/>
    <property type="evidence" value="ECO:0007669"/>
    <property type="project" value="UniProtKB-KW"/>
</dbReference>
<feature type="transmembrane region" description="Helical" evidence="12">
    <location>
        <begin position="597"/>
        <end position="622"/>
    </location>
</feature>
<dbReference type="InterPro" id="IPR024862">
    <property type="entry name" value="TRPV"/>
</dbReference>
<keyword evidence="4" id="KW-0109">Calcium transport</keyword>
<dbReference type="InterPro" id="IPR036770">
    <property type="entry name" value="Ankyrin_rpt-contain_sf"/>
</dbReference>
<evidence type="ECO:0000313" key="14">
    <source>
        <dbReference type="Proteomes" id="UP000828390"/>
    </source>
</evidence>
<evidence type="ECO:0000256" key="9">
    <source>
        <dbReference type="ARBA" id="ARBA00023303"/>
    </source>
</evidence>
<keyword evidence="6" id="KW-0677">Repeat</keyword>
<evidence type="ECO:0000256" key="6">
    <source>
        <dbReference type="ARBA" id="ARBA00022737"/>
    </source>
</evidence>
<dbReference type="PANTHER" id="PTHR10582:SF31">
    <property type="entry name" value="TRANSIENT RECEPTOR POTENTIAL CATION CHANNEL SUBFAMILY V MEMBER 6-LIKE"/>
    <property type="match status" value="1"/>
</dbReference>
<gene>
    <name evidence="13" type="ORF">DPMN_156726</name>
</gene>
<name>A0A9D4JC37_DREPO</name>
<dbReference type="Gene3D" id="1.25.40.20">
    <property type="entry name" value="Ankyrin repeat-containing domain"/>
    <property type="match status" value="1"/>
</dbReference>
<keyword evidence="12" id="KW-1133">Transmembrane helix</keyword>
<dbReference type="GO" id="GO:0098703">
    <property type="term" value="P:calcium ion import across plasma membrane"/>
    <property type="evidence" value="ECO:0007669"/>
    <property type="project" value="TreeGrafter"/>
</dbReference>
<dbReference type="GO" id="GO:0005886">
    <property type="term" value="C:plasma membrane"/>
    <property type="evidence" value="ECO:0007669"/>
    <property type="project" value="UniProtKB-SubCell"/>
</dbReference>
<evidence type="ECO:0000256" key="3">
    <source>
        <dbReference type="ARBA" id="ARBA00022475"/>
    </source>
</evidence>
<keyword evidence="3" id="KW-1003">Cell membrane</keyword>
<comment type="subcellular location">
    <subcellularLocation>
        <location evidence="1">Cell membrane</location>
        <topology evidence="1">Multi-pass membrane protein</topology>
    </subcellularLocation>
</comment>
<dbReference type="PROSITE" id="PS50088">
    <property type="entry name" value="ANK_REPEAT"/>
    <property type="match status" value="2"/>
</dbReference>
<dbReference type="Proteomes" id="UP000828390">
    <property type="component" value="Unassembled WGS sequence"/>
</dbReference>
<feature type="transmembrane region" description="Helical" evidence="12">
    <location>
        <begin position="368"/>
        <end position="390"/>
    </location>
</feature>
<dbReference type="AlphaFoldDB" id="A0A9D4JC37"/>
<evidence type="ECO:0000256" key="5">
    <source>
        <dbReference type="ARBA" id="ARBA00022673"/>
    </source>
</evidence>
<evidence type="ECO:0000256" key="11">
    <source>
        <dbReference type="SAM" id="MobiDB-lite"/>
    </source>
</evidence>
<evidence type="ECO:0000256" key="8">
    <source>
        <dbReference type="ARBA" id="ARBA00023065"/>
    </source>
</evidence>
<feature type="transmembrane region" description="Helical" evidence="12">
    <location>
        <begin position="429"/>
        <end position="451"/>
    </location>
</feature>
<feature type="transmembrane region" description="Helical" evidence="12">
    <location>
        <begin position="538"/>
        <end position="557"/>
    </location>
</feature>
<accession>A0A9D4JC37</accession>
<keyword evidence="2" id="KW-0813">Transport</keyword>
<dbReference type="Pfam" id="PF12796">
    <property type="entry name" value="Ank_2"/>
    <property type="match status" value="1"/>
</dbReference>